<reference evidence="1 2" key="1">
    <citation type="submission" date="2018-08" db="EMBL/GenBank/DDBJ databases">
        <title>A genome reference for cultivated species of the human gut microbiota.</title>
        <authorList>
            <person name="Zou Y."/>
            <person name="Xue W."/>
            <person name="Luo G."/>
        </authorList>
    </citation>
    <scope>NUCLEOTIDE SEQUENCE [LARGE SCALE GENOMIC DNA]</scope>
    <source>
        <strain evidence="1 2">AF28-26</strain>
    </source>
</reference>
<organism evidence="1 2">
    <name type="scientific">[Clostridium] leptum</name>
    <dbReference type="NCBI Taxonomy" id="1535"/>
    <lineage>
        <taxon>Bacteria</taxon>
        <taxon>Bacillati</taxon>
        <taxon>Bacillota</taxon>
        <taxon>Clostridia</taxon>
        <taxon>Eubacteriales</taxon>
        <taxon>Oscillospiraceae</taxon>
        <taxon>Oscillospiraceae incertae sedis</taxon>
    </lineage>
</organism>
<evidence type="ECO:0000313" key="1">
    <source>
        <dbReference type="EMBL" id="RGQ36145.1"/>
    </source>
</evidence>
<sequence>MRFTISPCTAQGDTVFLIYDETGKVRYRVTRSKKPAGAVLLLTDFQGTATAKIKQRVFPPIIRYGISPAEGKNLSVTLRISGNGIPQQLVLGGVTWHFRGDLVVRNFDVIDVDSSVLLSHQKCWKDRMDCFAVEIRQPAFEVPLLCVCLCVDLTTEGDINAVVAIN</sequence>
<dbReference type="Proteomes" id="UP000284751">
    <property type="component" value="Unassembled WGS sequence"/>
</dbReference>
<dbReference type="SUPFAM" id="SSF54518">
    <property type="entry name" value="Tubby C-terminal domain-like"/>
    <property type="match status" value="1"/>
</dbReference>
<dbReference type="AlphaFoldDB" id="A0A412AV85"/>
<evidence type="ECO:0000313" key="2">
    <source>
        <dbReference type="Proteomes" id="UP000284751"/>
    </source>
</evidence>
<accession>A0A412AV85</accession>
<proteinExistence type="predicted"/>
<name>A0A412AV85_9FIRM</name>
<dbReference type="EMBL" id="QRTC01000057">
    <property type="protein sequence ID" value="RGQ36145.1"/>
    <property type="molecule type" value="Genomic_DNA"/>
</dbReference>
<dbReference type="InterPro" id="IPR025659">
    <property type="entry name" value="Tubby-like_C"/>
</dbReference>
<comment type="caution">
    <text evidence="1">The sequence shown here is derived from an EMBL/GenBank/DDBJ whole genome shotgun (WGS) entry which is preliminary data.</text>
</comment>
<protein>
    <submittedName>
        <fullName evidence="1">Uncharacterized protein</fullName>
    </submittedName>
</protein>
<gene>
    <name evidence="1" type="ORF">DWY99_11830</name>
</gene>